<gene>
    <name evidence="1" type="ORF">PSIN1315_LOCUS757</name>
</gene>
<evidence type="ECO:0000313" key="1">
    <source>
        <dbReference type="EMBL" id="CAE0125811.1"/>
    </source>
</evidence>
<name>A0A7S3F693_9VIRI</name>
<organism evidence="1">
    <name type="scientific">Prasinoderma singulare</name>
    <dbReference type="NCBI Taxonomy" id="676789"/>
    <lineage>
        <taxon>Eukaryota</taxon>
        <taxon>Viridiplantae</taxon>
        <taxon>Prasinodermophyta</taxon>
        <taxon>Prasinodermophyceae</taxon>
        <taxon>Prasinodermales</taxon>
        <taxon>Prasinodermaceae</taxon>
        <taxon>Prasinoderma</taxon>
    </lineage>
</organism>
<accession>A0A7S3F693</accession>
<proteinExistence type="predicted"/>
<protein>
    <submittedName>
        <fullName evidence="1">Uncharacterized protein</fullName>
    </submittedName>
</protein>
<reference evidence="1" key="1">
    <citation type="submission" date="2021-01" db="EMBL/GenBank/DDBJ databases">
        <authorList>
            <person name="Corre E."/>
            <person name="Pelletier E."/>
            <person name="Niang G."/>
            <person name="Scheremetjew M."/>
            <person name="Finn R."/>
            <person name="Kale V."/>
            <person name="Holt S."/>
            <person name="Cochrane G."/>
            <person name="Meng A."/>
            <person name="Brown T."/>
            <person name="Cohen L."/>
        </authorList>
    </citation>
    <scope>NUCLEOTIDE SEQUENCE</scope>
    <source>
        <strain evidence="1">RCC927</strain>
    </source>
</reference>
<dbReference type="AlphaFoldDB" id="A0A7S3F693"/>
<dbReference type="EMBL" id="HBHY01001192">
    <property type="protein sequence ID" value="CAE0125811.1"/>
    <property type="molecule type" value="Transcribed_RNA"/>
</dbReference>
<sequence>MPGKSYDESDIDAWLGPEPERTGVQVERCEDIIDYSGMDGFVGQVELCMGDREMMVGAGTNQESKSFKDFGCTPRAGMCYTSCPDHDTEAACNSAGLGCKFVTGSGCVAEMCEVIVYDDECKAHPDSCDTYQGECHPSCDSFNGIEGDWQSKCKSSPLGCSVFGGKCLRY</sequence>